<dbReference type="InterPro" id="IPR005018">
    <property type="entry name" value="DOMON_domain"/>
</dbReference>
<evidence type="ECO:0000313" key="4">
    <source>
        <dbReference type="Proteomes" id="UP001328107"/>
    </source>
</evidence>
<reference evidence="4" key="1">
    <citation type="submission" date="2022-10" db="EMBL/GenBank/DDBJ databases">
        <title>Genome assembly of Pristionchus species.</title>
        <authorList>
            <person name="Yoshida K."/>
            <person name="Sommer R.J."/>
        </authorList>
    </citation>
    <scope>NUCLEOTIDE SEQUENCE [LARGE SCALE GENOMIC DNA]</scope>
    <source>
        <strain evidence="4">RS5460</strain>
    </source>
</reference>
<dbReference type="EMBL" id="BTRK01000005">
    <property type="protein sequence ID" value="GMR56437.1"/>
    <property type="molecule type" value="Genomic_DNA"/>
</dbReference>
<proteinExistence type="predicted"/>
<organism evidence="3 4">
    <name type="scientific">Pristionchus mayeri</name>
    <dbReference type="NCBI Taxonomy" id="1317129"/>
    <lineage>
        <taxon>Eukaryota</taxon>
        <taxon>Metazoa</taxon>
        <taxon>Ecdysozoa</taxon>
        <taxon>Nematoda</taxon>
        <taxon>Chromadorea</taxon>
        <taxon>Rhabditida</taxon>
        <taxon>Rhabditina</taxon>
        <taxon>Diplogasteromorpha</taxon>
        <taxon>Diplogasteroidea</taxon>
        <taxon>Neodiplogasteridae</taxon>
        <taxon>Pristionchus</taxon>
    </lineage>
</organism>
<dbReference type="AlphaFoldDB" id="A0AAN5D680"/>
<feature type="region of interest" description="Disordered" evidence="1">
    <location>
        <begin position="71"/>
        <end position="91"/>
    </location>
</feature>
<protein>
    <recommendedName>
        <fullName evidence="2">DOMON domain-containing protein</fullName>
    </recommendedName>
</protein>
<accession>A0AAN5D680</accession>
<evidence type="ECO:0000256" key="1">
    <source>
        <dbReference type="SAM" id="MobiDB-lite"/>
    </source>
</evidence>
<evidence type="ECO:0000313" key="3">
    <source>
        <dbReference type="EMBL" id="GMR56437.1"/>
    </source>
</evidence>
<name>A0AAN5D680_9BILA</name>
<feature type="non-terminal residue" evidence="3">
    <location>
        <position position="1"/>
    </location>
</feature>
<gene>
    <name evidence="3" type="ORF">PMAYCL1PPCAC_26632</name>
</gene>
<comment type="caution">
    <text evidence="3">The sequence shown here is derived from an EMBL/GenBank/DDBJ whole genome shotgun (WGS) entry which is preliminary data.</text>
</comment>
<feature type="domain" description="DOMON" evidence="2">
    <location>
        <begin position="26"/>
        <end position="91"/>
    </location>
</feature>
<dbReference type="PROSITE" id="PS50836">
    <property type="entry name" value="DOMON"/>
    <property type="match status" value="1"/>
</dbReference>
<evidence type="ECO:0000259" key="2">
    <source>
        <dbReference type="PROSITE" id="PS50836"/>
    </source>
</evidence>
<dbReference type="Proteomes" id="UP001328107">
    <property type="component" value="Unassembled WGS sequence"/>
</dbReference>
<feature type="non-terminal residue" evidence="3">
    <location>
        <position position="91"/>
    </location>
</feature>
<sequence length="91" mass="9599">PFDVSSCGKGKGCFLPGDCVPGAAENSCSMAYSFRPLDATSVEMELFAVVDGDLTGDSFYVAVGFSDDDRMGDESTTECSRMVNEGKASMK</sequence>
<keyword evidence="4" id="KW-1185">Reference proteome</keyword>